<feature type="compositionally biased region" description="Basic and acidic residues" evidence="10">
    <location>
        <begin position="505"/>
        <end position="524"/>
    </location>
</feature>
<feature type="region of interest" description="Disordered" evidence="10">
    <location>
        <begin position="1"/>
        <end position="250"/>
    </location>
</feature>
<dbReference type="Proteomes" id="UP000257200">
    <property type="component" value="Unplaced"/>
</dbReference>
<feature type="compositionally biased region" description="Acidic residues" evidence="10">
    <location>
        <begin position="143"/>
        <end position="152"/>
    </location>
</feature>
<feature type="region of interest" description="Disordered" evidence="10">
    <location>
        <begin position="458"/>
        <end position="578"/>
    </location>
</feature>
<evidence type="ECO:0000256" key="6">
    <source>
        <dbReference type="ARBA" id="ARBA00023242"/>
    </source>
</evidence>
<dbReference type="GO" id="GO:0071039">
    <property type="term" value="P:nuclear polyadenylation-dependent CUT catabolic process"/>
    <property type="evidence" value="ECO:0007669"/>
    <property type="project" value="TreeGrafter"/>
</dbReference>
<dbReference type="GO" id="GO:0008270">
    <property type="term" value="F:zinc ion binding"/>
    <property type="evidence" value="ECO:0007669"/>
    <property type="project" value="UniProtKB-KW"/>
</dbReference>
<feature type="compositionally biased region" description="Basic and acidic residues" evidence="10">
    <location>
        <begin position="59"/>
        <end position="84"/>
    </location>
</feature>
<dbReference type="SUPFAM" id="SSF57756">
    <property type="entry name" value="Retrovirus zinc finger-like domains"/>
    <property type="match status" value="3"/>
</dbReference>
<reference evidence="12" key="1">
    <citation type="submission" date="2025-05" db="UniProtKB">
        <authorList>
            <consortium name="Ensembl"/>
        </authorList>
    </citation>
    <scope>IDENTIFICATION</scope>
</reference>
<dbReference type="GO" id="GO:0071031">
    <property type="term" value="P:nuclear mRNA surveillance of mRNA 3'-end processing"/>
    <property type="evidence" value="ECO:0007669"/>
    <property type="project" value="TreeGrafter"/>
</dbReference>
<keyword evidence="2" id="KW-0479">Metal-binding</keyword>
<dbReference type="GO" id="GO:0003723">
    <property type="term" value="F:RNA binding"/>
    <property type="evidence" value="ECO:0007669"/>
    <property type="project" value="TreeGrafter"/>
</dbReference>
<organism evidence="12 13">
    <name type="scientific">Acanthochromis polyacanthus</name>
    <name type="common">spiny chromis</name>
    <dbReference type="NCBI Taxonomy" id="80966"/>
    <lineage>
        <taxon>Eukaryota</taxon>
        <taxon>Metazoa</taxon>
        <taxon>Chordata</taxon>
        <taxon>Craniata</taxon>
        <taxon>Vertebrata</taxon>
        <taxon>Euteleostomi</taxon>
        <taxon>Actinopterygii</taxon>
        <taxon>Neopterygii</taxon>
        <taxon>Teleostei</taxon>
        <taxon>Neoteleostei</taxon>
        <taxon>Acanthomorphata</taxon>
        <taxon>Ovalentaria</taxon>
        <taxon>Pomacentridae</taxon>
        <taxon>Acanthochromis</taxon>
    </lineage>
</organism>
<evidence type="ECO:0000256" key="9">
    <source>
        <dbReference type="PROSITE-ProRule" id="PRU00047"/>
    </source>
</evidence>
<dbReference type="GO" id="GO:0071038">
    <property type="term" value="P:TRAMP-dependent tRNA surveillance pathway"/>
    <property type="evidence" value="ECO:0007669"/>
    <property type="project" value="TreeGrafter"/>
</dbReference>
<proteinExistence type="predicted"/>
<feature type="domain" description="CCHC-type" evidence="11">
    <location>
        <begin position="333"/>
        <end position="348"/>
    </location>
</feature>
<dbReference type="GO" id="GO:0071036">
    <property type="term" value="P:nuclear polyadenylation-dependent snoRNA catabolic process"/>
    <property type="evidence" value="ECO:0007669"/>
    <property type="project" value="TreeGrafter"/>
</dbReference>
<keyword evidence="5" id="KW-0862">Zinc</keyword>
<feature type="compositionally biased region" description="Acidic residues" evidence="10">
    <location>
        <begin position="48"/>
        <end position="58"/>
    </location>
</feature>
<dbReference type="GeneID" id="110959259"/>
<dbReference type="InterPro" id="IPR051644">
    <property type="entry name" value="TRAMP_AT-DNA-binding"/>
</dbReference>
<accession>A0A3Q1EP17</accession>
<dbReference type="OrthoDB" id="7608935at2759"/>
<dbReference type="RefSeq" id="XP_022061750.1">
    <property type="nucleotide sequence ID" value="XM_022206058.2"/>
</dbReference>
<dbReference type="RefSeq" id="XP_022061751.1">
    <property type="nucleotide sequence ID" value="XM_022206059.2"/>
</dbReference>
<feature type="compositionally biased region" description="Basic residues" evidence="10">
    <location>
        <begin position="471"/>
        <end position="491"/>
    </location>
</feature>
<dbReference type="GeneTree" id="ENSGT00950000183041"/>
<keyword evidence="3" id="KW-0677">Repeat</keyword>
<keyword evidence="13" id="KW-1185">Reference proteome</keyword>
<feature type="compositionally biased region" description="Acidic residues" evidence="10">
    <location>
        <begin position="9"/>
        <end position="31"/>
    </location>
</feature>
<evidence type="ECO:0000256" key="8">
    <source>
        <dbReference type="ARBA" id="ARBA00043023"/>
    </source>
</evidence>
<dbReference type="PANTHER" id="PTHR46543">
    <property type="entry name" value="ZINC FINGER CCHC DOMAIN-CONTAINING PROTEIN 7"/>
    <property type="match status" value="1"/>
</dbReference>
<evidence type="ECO:0000256" key="4">
    <source>
        <dbReference type="ARBA" id="ARBA00022771"/>
    </source>
</evidence>
<comment type="subcellular location">
    <subcellularLocation>
        <location evidence="1">Nucleus</location>
        <location evidence="1">Nucleolus</location>
    </subcellularLocation>
</comment>
<name>A0A3Q1EP17_9TELE</name>
<dbReference type="SMART" id="SM00343">
    <property type="entry name" value="ZnF_C2HC"/>
    <property type="match status" value="5"/>
</dbReference>
<evidence type="ECO:0000313" key="12">
    <source>
        <dbReference type="Ensembl" id="ENSAPOP00000006481.1"/>
    </source>
</evidence>
<dbReference type="FunFam" id="4.10.60.10:FF:000020">
    <property type="entry name" value="Zinc finger CCHC domain-containing protein 7"/>
    <property type="match status" value="1"/>
</dbReference>
<dbReference type="InterPro" id="IPR036875">
    <property type="entry name" value="Znf_CCHC_sf"/>
</dbReference>
<evidence type="ECO:0000256" key="3">
    <source>
        <dbReference type="ARBA" id="ARBA00022737"/>
    </source>
</evidence>
<dbReference type="InterPro" id="IPR001878">
    <property type="entry name" value="Znf_CCHC"/>
</dbReference>
<keyword evidence="6" id="KW-0539">Nucleus</keyword>
<dbReference type="PROSITE" id="PS50158">
    <property type="entry name" value="ZF_CCHC"/>
    <property type="match status" value="4"/>
</dbReference>
<evidence type="ECO:0000256" key="7">
    <source>
        <dbReference type="ARBA" id="ARBA00041190"/>
    </source>
</evidence>
<protein>
    <recommendedName>
        <fullName evidence="7">Zinc finger CCHC domain-containing protein 7</fullName>
    </recommendedName>
    <alternativeName>
        <fullName evidence="8">TRAMP-like complex RNA-binding factor ZCCHC7</fullName>
    </alternativeName>
</protein>
<evidence type="ECO:0000256" key="2">
    <source>
        <dbReference type="ARBA" id="ARBA00022723"/>
    </source>
</evidence>
<keyword evidence="4 9" id="KW-0863">Zinc-finger</keyword>
<evidence type="ECO:0000256" key="1">
    <source>
        <dbReference type="ARBA" id="ARBA00004604"/>
    </source>
</evidence>
<dbReference type="Pfam" id="PF00098">
    <property type="entry name" value="zf-CCHC"/>
    <property type="match status" value="3"/>
</dbReference>
<dbReference type="GO" id="GO:0005730">
    <property type="term" value="C:nucleolus"/>
    <property type="evidence" value="ECO:0007669"/>
    <property type="project" value="UniProtKB-SubCell"/>
</dbReference>
<dbReference type="Ensembl" id="ENSAPOT00000006587.1">
    <property type="protein sequence ID" value="ENSAPOP00000025297.1"/>
    <property type="gene ID" value="ENSAPOG00000008351.1"/>
</dbReference>
<dbReference type="Ensembl" id="ENSAPOT00000006575.1">
    <property type="protein sequence ID" value="ENSAPOP00000006481.1"/>
    <property type="gene ID" value="ENSAPOG00000008351.1"/>
</dbReference>
<sequence>MYCAYQDREELEDDLYQEDEGDSDGSEADSELEFRLYSQLHYSSNPGELEEQEDGEEKEPDREHQDSQKQSNDAKELKPEREIEPPSPIYSKSQQHLKKKKGEKQDKQQKKKSDFKSQKSKSSCFEEVIVIDSGPDVISISDDTVDDDDDGEGVCALKGHGMHKPQTSTPAHQETQKRGLGATVTVDSSSSESDSEDVESKSESDSSSSSDSSDSDALENWMILGRGKQDGDQSISLNLEGGSDSNKDGEEEQGIWLVLDKDIEARIYNKDKGVRTAVQRVASRYYTGKNVHCRNCNKTGHLSKNCPEPKKVQPCFLCGTPGHVVSECPKKHCNNCGLPGHLYESCSERAYWHKQCHRCSMTGHFFDACPEIWRQYHITTKTGPPVKRQAEDSGRSPAFCYNCSKKGHFGHECTQRRMFNGTYPSIPFINHYDTVEDINRRQHRIKLRVKELKKNGYIPGHSETILTPGPPKKKLKINHPKNSHLPNHKPHQTPNNHKPSPSHIFFKDNGDFSAERPKTNKYKQESIGSAKPWKPKRPVPTSRDSLPPSKLVFDEADDFPRGGGTGESMQKKKKKRRMNKMKQVLFGLPGGHRDGRPDYLCRTVKGAMPGPQSKQQKAKKNPKRRDRNLRKADKQFGAEMYPTDENLFSIKQRKRRRKNQVL</sequence>
<dbReference type="STRING" id="80966.ENSAPOP00000025307"/>
<dbReference type="GO" id="GO:0071037">
    <property type="term" value="P:nuclear polyadenylation-dependent snRNA catabolic process"/>
    <property type="evidence" value="ECO:0007669"/>
    <property type="project" value="TreeGrafter"/>
</dbReference>
<dbReference type="GO" id="GO:0031499">
    <property type="term" value="C:TRAMP complex"/>
    <property type="evidence" value="ECO:0007669"/>
    <property type="project" value="TreeGrafter"/>
</dbReference>
<dbReference type="Gene3D" id="4.10.60.10">
    <property type="entry name" value="Zinc finger, CCHC-type"/>
    <property type="match status" value="2"/>
</dbReference>
<feature type="domain" description="CCHC-type" evidence="11">
    <location>
        <begin position="293"/>
        <end position="308"/>
    </location>
</feature>
<dbReference type="PANTHER" id="PTHR46543:SF1">
    <property type="entry name" value="ZINC FINGER CCHC DOMAIN-CONTAINING PROTEIN 7"/>
    <property type="match status" value="1"/>
</dbReference>
<feature type="domain" description="CCHC-type" evidence="11">
    <location>
        <begin position="400"/>
        <end position="415"/>
    </location>
</feature>
<dbReference type="GO" id="GO:0071035">
    <property type="term" value="P:nuclear polyadenylation-dependent rRNA catabolic process"/>
    <property type="evidence" value="ECO:0007669"/>
    <property type="project" value="TreeGrafter"/>
</dbReference>
<feature type="compositionally biased region" description="Basic and acidic residues" evidence="10">
    <location>
        <begin position="103"/>
        <end position="117"/>
    </location>
</feature>
<feature type="region of interest" description="Disordered" evidence="10">
    <location>
        <begin position="605"/>
        <end position="662"/>
    </location>
</feature>
<dbReference type="Ensembl" id="ENSAPOT00000006562.1">
    <property type="protein sequence ID" value="ENSAPOP00000025307.1"/>
    <property type="gene ID" value="ENSAPOG00000008351.1"/>
</dbReference>
<dbReference type="AlphaFoldDB" id="A0A3Q1EP17"/>
<feature type="compositionally biased region" description="Basic residues" evidence="10">
    <location>
        <begin position="616"/>
        <end position="628"/>
    </location>
</feature>
<evidence type="ECO:0000313" key="13">
    <source>
        <dbReference type="Proteomes" id="UP000257200"/>
    </source>
</evidence>
<evidence type="ECO:0000259" key="11">
    <source>
        <dbReference type="PROSITE" id="PS50158"/>
    </source>
</evidence>
<evidence type="ECO:0000256" key="10">
    <source>
        <dbReference type="SAM" id="MobiDB-lite"/>
    </source>
</evidence>
<feature type="domain" description="CCHC-type" evidence="11">
    <location>
        <begin position="315"/>
        <end position="330"/>
    </location>
</feature>
<feature type="compositionally biased region" description="Basic residues" evidence="10">
    <location>
        <begin position="651"/>
        <end position="662"/>
    </location>
</feature>
<evidence type="ECO:0000256" key="5">
    <source>
        <dbReference type="ARBA" id="ARBA00022833"/>
    </source>
</evidence>